<protein>
    <recommendedName>
        <fullName evidence="3">SnoaL-like protein</fullName>
    </recommendedName>
</protein>
<dbReference type="Gene3D" id="3.10.450.50">
    <property type="match status" value="1"/>
</dbReference>
<dbReference type="Proteomes" id="UP001500542">
    <property type="component" value="Unassembled WGS sequence"/>
</dbReference>
<evidence type="ECO:0008006" key="3">
    <source>
        <dbReference type="Google" id="ProtNLM"/>
    </source>
</evidence>
<sequence>MTDSTTRDLVARYVGVWGLAEAGERRKAIETLWVESGTHVLQPPEEIRTAAAGLGFVASTLEATGYDELEARVARTYEEFVAGGEYSFRPGAYAVRLKDVVRFDWEMVATASGEVVGGGQEVLMVGADQRIVADYQFPNP</sequence>
<dbReference type="InterPro" id="IPR032710">
    <property type="entry name" value="NTF2-like_dom_sf"/>
</dbReference>
<dbReference type="SUPFAM" id="SSF54427">
    <property type="entry name" value="NTF2-like"/>
    <property type="match status" value="1"/>
</dbReference>
<accession>A0ABN1RS94</accession>
<keyword evidence="2" id="KW-1185">Reference proteome</keyword>
<dbReference type="EMBL" id="BAAAHK010000024">
    <property type="protein sequence ID" value="GAA0962664.1"/>
    <property type="molecule type" value="Genomic_DNA"/>
</dbReference>
<proteinExistence type="predicted"/>
<comment type="caution">
    <text evidence="1">The sequence shown here is derived from an EMBL/GenBank/DDBJ whole genome shotgun (WGS) entry which is preliminary data.</text>
</comment>
<dbReference type="RefSeq" id="WP_343983604.1">
    <property type="nucleotide sequence ID" value="NZ_BAAAHK010000024.1"/>
</dbReference>
<organism evidence="1 2">
    <name type="scientific">Kribbella koreensis</name>
    <dbReference type="NCBI Taxonomy" id="57909"/>
    <lineage>
        <taxon>Bacteria</taxon>
        <taxon>Bacillati</taxon>
        <taxon>Actinomycetota</taxon>
        <taxon>Actinomycetes</taxon>
        <taxon>Propionibacteriales</taxon>
        <taxon>Kribbellaceae</taxon>
        <taxon>Kribbella</taxon>
    </lineage>
</organism>
<evidence type="ECO:0000313" key="1">
    <source>
        <dbReference type="EMBL" id="GAA0962664.1"/>
    </source>
</evidence>
<reference evidence="1 2" key="1">
    <citation type="journal article" date="2019" name="Int. J. Syst. Evol. Microbiol.">
        <title>The Global Catalogue of Microorganisms (GCM) 10K type strain sequencing project: providing services to taxonomists for standard genome sequencing and annotation.</title>
        <authorList>
            <consortium name="The Broad Institute Genomics Platform"/>
            <consortium name="The Broad Institute Genome Sequencing Center for Infectious Disease"/>
            <person name="Wu L."/>
            <person name="Ma J."/>
        </authorList>
    </citation>
    <scope>NUCLEOTIDE SEQUENCE [LARGE SCALE GENOMIC DNA]</scope>
    <source>
        <strain evidence="1 2">JCM 10977</strain>
    </source>
</reference>
<gene>
    <name evidence="1" type="ORF">GCM10009554_80920</name>
</gene>
<name>A0ABN1RS94_9ACTN</name>
<evidence type="ECO:0000313" key="2">
    <source>
        <dbReference type="Proteomes" id="UP001500542"/>
    </source>
</evidence>